<dbReference type="AlphaFoldDB" id="A0A7S0TB77"/>
<dbReference type="InterPro" id="IPR007828">
    <property type="entry name" value="Inositol_oxygenase"/>
</dbReference>
<dbReference type="SUPFAM" id="SSF109604">
    <property type="entry name" value="HD-domain/PDEase-like"/>
    <property type="match status" value="1"/>
</dbReference>
<evidence type="ECO:0000256" key="2">
    <source>
        <dbReference type="ARBA" id="ARBA00005167"/>
    </source>
</evidence>
<evidence type="ECO:0000256" key="13">
    <source>
        <dbReference type="SAM" id="MobiDB-lite"/>
    </source>
</evidence>
<evidence type="ECO:0000313" key="14">
    <source>
        <dbReference type="EMBL" id="CAD8728915.1"/>
    </source>
</evidence>
<comment type="pathway">
    <text evidence="2">Polyol metabolism; myo-inositol degradation into D-glucuronate; D-glucuronate from myo-inositol: step 1/1.</text>
</comment>
<protein>
    <recommendedName>
        <fullName evidence="5">Inositol oxygenase</fullName>
        <ecNumber evidence="4">1.13.99.1</ecNumber>
    </recommendedName>
    <alternativeName>
        <fullName evidence="10">Myo-inositol oxygenase</fullName>
    </alternativeName>
</protein>
<accession>A0A7S0TB77</accession>
<comment type="catalytic activity">
    <reaction evidence="11">
        <text>myo-inositol + O2 = D-glucuronate + H2O + H(+)</text>
        <dbReference type="Rhea" id="RHEA:23696"/>
        <dbReference type="ChEBI" id="CHEBI:15377"/>
        <dbReference type="ChEBI" id="CHEBI:15378"/>
        <dbReference type="ChEBI" id="CHEBI:15379"/>
        <dbReference type="ChEBI" id="CHEBI:17268"/>
        <dbReference type="ChEBI" id="CHEBI:58720"/>
        <dbReference type="EC" id="1.13.99.1"/>
    </reaction>
</comment>
<name>A0A7S0TB77_9STRA</name>
<keyword evidence="6" id="KW-0963">Cytoplasm</keyword>
<keyword evidence="7 12" id="KW-0479">Metal-binding</keyword>
<dbReference type="PANTHER" id="PTHR12588:SF0">
    <property type="entry name" value="INOSITOL OXYGENASE"/>
    <property type="match status" value="1"/>
</dbReference>
<feature type="region of interest" description="Disordered" evidence="13">
    <location>
        <begin position="1"/>
        <end position="28"/>
    </location>
</feature>
<dbReference type="PANTHER" id="PTHR12588">
    <property type="entry name" value="MYOINOSITOL OXYGENASE"/>
    <property type="match status" value="1"/>
</dbReference>
<organism evidence="14">
    <name type="scientific">Pseudo-nitzschia delicatissima</name>
    <dbReference type="NCBI Taxonomy" id="44447"/>
    <lineage>
        <taxon>Eukaryota</taxon>
        <taxon>Sar</taxon>
        <taxon>Stramenopiles</taxon>
        <taxon>Ochrophyta</taxon>
        <taxon>Bacillariophyta</taxon>
        <taxon>Bacillariophyceae</taxon>
        <taxon>Bacillariophycidae</taxon>
        <taxon>Bacillariales</taxon>
        <taxon>Bacillariaceae</taxon>
        <taxon>Pseudo-nitzschia</taxon>
    </lineage>
</organism>
<evidence type="ECO:0000256" key="12">
    <source>
        <dbReference type="PIRSR" id="PIRSR607828-2"/>
    </source>
</evidence>
<comment type="cofactor">
    <cofactor evidence="12">
        <name>Fe cation</name>
        <dbReference type="ChEBI" id="CHEBI:24875"/>
    </cofactor>
    <text evidence="12">Binds 2 iron ions per subunit.</text>
</comment>
<evidence type="ECO:0000256" key="8">
    <source>
        <dbReference type="ARBA" id="ARBA00023002"/>
    </source>
</evidence>
<evidence type="ECO:0000256" key="1">
    <source>
        <dbReference type="ARBA" id="ARBA00004496"/>
    </source>
</evidence>
<dbReference type="GO" id="GO:0050113">
    <property type="term" value="F:inositol oxygenase activity"/>
    <property type="evidence" value="ECO:0007669"/>
    <property type="project" value="UniProtKB-EC"/>
</dbReference>
<comment type="subcellular location">
    <subcellularLocation>
        <location evidence="1">Cytoplasm</location>
    </subcellularLocation>
</comment>
<evidence type="ECO:0000256" key="7">
    <source>
        <dbReference type="ARBA" id="ARBA00022723"/>
    </source>
</evidence>
<gene>
    <name evidence="14" type="ORF">PDEL0327_LOCUS474</name>
</gene>
<sequence length="706" mass="80866">MSPCIESSPKKRSSISEQRTHHPGIRKRPRYLTSWEESFRRLPNLRTDETESPTLGNRFGLVDLFGRNRWANEPLTTSTSSRASNFFTLRIEHRTGGALAKHAGEERVLLFRSDQAGAIAKIIFSSSPVGDDDTEKRHIATAANAKVHVLFVKDAYRGFNLGGLLFILCTTYLRERYHDTICSGFRDRSLTETVSIRCQLDAEEDIRRHDKLIHFYEHLGLRKRKRAKATFINNNDGETYRRIPMKMDLLVSSCQANKWQRCCPESGVAEGYSSFLPALMLSAMGNLANVDNQCIDSWLIVECQDGTIELRTTDGRLLQQDCQGRCNLLPIHSQSSSCNFQLLRVSDKLDKVLWNRDEEYSTTTRQQQDQNFGKEKELWMLRSPSHGTFLGLTSDNNLITSSEASFWQVDENFCLTHTSDSPARRQHYRRMWKTQSIAYVEKMREKHLTFALGSMTIEKALDHTQHLLANPFSMSGAEVSCSDIRPPSVRTLLFHTAELARKEGHPDWVQFIALVHGLASILTCLRSNSSDTSNMAGKDDGNSDFDWTIPVDARVMGCKASENSIFQEFRTLNPDQDDPRYNTANGLYQEHIGLENFILSWTSNEYMYHMLKHNNVRLPTEAFAILRLVPLVDWHKWGNHESLSNEDDEEVKPFVADVYELFERSRDTVTSSRSSKETSERECRELWTNHYSLIANKYGAGGILEW</sequence>
<dbReference type="EMBL" id="HBFG01000624">
    <property type="protein sequence ID" value="CAD8728915.1"/>
    <property type="molecule type" value="Transcribed_RNA"/>
</dbReference>
<proteinExistence type="inferred from homology"/>
<reference evidence="14" key="1">
    <citation type="submission" date="2021-01" db="EMBL/GenBank/DDBJ databases">
        <authorList>
            <person name="Corre E."/>
            <person name="Pelletier E."/>
            <person name="Niang G."/>
            <person name="Scheremetjew M."/>
            <person name="Finn R."/>
            <person name="Kale V."/>
            <person name="Holt S."/>
            <person name="Cochrane G."/>
            <person name="Meng A."/>
            <person name="Brown T."/>
            <person name="Cohen L."/>
        </authorList>
    </citation>
    <scope>NUCLEOTIDE SEQUENCE</scope>
    <source>
        <strain evidence="14">B596</strain>
    </source>
</reference>
<dbReference type="Pfam" id="PF05153">
    <property type="entry name" value="MIOX"/>
    <property type="match status" value="1"/>
</dbReference>
<evidence type="ECO:0000256" key="4">
    <source>
        <dbReference type="ARBA" id="ARBA00011919"/>
    </source>
</evidence>
<dbReference type="GO" id="GO:0005506">
    <property type="term" value="F:iron ion binding"/>
    <property type="evidence" value="ECO:0007669"/>
    <property type="project" value="InterPro"/>
</dbReference>
<evidence type="ECO:0000256" key="11">
    <source>
        <dbReference type="ARBA" id="ARBA00048271"/>
    </source>
</evidence>
<dbReference type="GO" id="GO:0019310">
    <property type="term" value="P:inositol catabolic process"/>
    <property type="evidence" value="ECO:0007669"/>
    <property type="project" value="InterPro"/>
</dbReference>
<dbReference type="UniPathway" id="UPA00111">
    <property type="reaction ID" value="UER00527"/>
</dbReference>
<dbReference type="GO" id="GO:0005737">
    <property type="term" value="C:cytoplasm"/>
    <property type="evidence" value="ECO:0007669"/>
    <property type="project" value="UniProtKB-SubCell"/>
</dbReference>
<evidence type="ECO:0000256" key="5">
    <source>
        <dbReference type="ARBA" id="ARBA00019269"/>
    </source>
</evidence>
<feature type="binding site" evidence="12">
    <location>
        <position position="516"/>
    </location>
    <ligand>
        <name>Fe cation</name>
        <dbReference type="ChEBI" id="CHEBI:24875"/>
        <label>1</label>
    </ligand>
</feature>
<keyword evidence="8" id="KW-0560">Oxidoreductase</keyword>
<evidence type="ECO:0000256" key="3">
    <source>
        <dbReference type="ARBA" id="ARBA00005286"/>
    </source>
</evidence>
<evidence type="ECO:0000256" key="9">
    <source>
        <dbReference type="ARBA" id="ARBA00023004"/>
    </source>
</evidence>
<evidence type="ECO:0000256" key="10">
    <source>
        <dbReference type="ARBA" id="ARBA00029668"/>
    </source>
</evidence>
<comment type="similarity">
    <text evidence="3">Belongs to the myo-inositol oxygenase family.</text>
</comment>
<dbReference type="EC" id="1.13.99.1" evidence="4"/>
<evidence type="ECO:0000256" key="6">
    <source>
        <dbReference type="ARBA" id="ARBA00022490"/>
    </source>
</evidence>
<keyword evidence="9 12" id="KW-0408">Iron</keyword>